<dbReference type="InterPro" id="IPR001214">
    <property type="entry name" value="SET_dom"/>
</dbReference>
<proteinExistence type="predicted"/>
<dbReference type="Gene3D" id="3.90.1410.10">
    <property type="entry name" value="set domain protein methyltransferase, domain 1"/>
    <property type="match status" value="1"/>
</dbReference>
<dbReference type="EMBL" id="KN831946">
    <property type="protein sequence ID" value="KIO13348.1"/>
    <property type="molecule type" value="Genomic_DNA"/>
</dbReference>
<evidence type="ECO:0000313" key="6">
    <source>
        <dbReference type="Proteomes" id="UP000054217"/>
    </source>
</evidence>
<dbReference type="HOGENOM" id="CLU_041939_2_1_1"/>
<dbReference type="FunCoup" id="A0A0C3JW70">
    <property type="interactions" value="126"/>
</dbReference>
<organism evidence="5 6">
    <name type="scientific">Pisolithus tinctorius Marx 270</name>
    <dbReference type="NCBI Taxonomy" id="870435"/>
    <lineage>
        <taxon>Eukaryota</taxon>
        <taxon>Fungi</taxon>
        <taxon>Dikarya</taxon>
        <taxon>Basidiomycota</taxon>
        <taxon>Agaricomycotina</taxon>
        <taxon>Agaricomycetes</taxon>
        <taxon>Agaricomycetidae</taxon>
        <taxon>Boletales</taxon>
        <taxon>Sclerodermatineae</taxon>
        <taxon>Pisolithaceae</taxon>
        <taxon>Pisolithus</taxon>
    </lineage>
</organism>
<evidence type="ECO:0000256" key="2">
    <source>
        <dbReference type="ARBA" id="ARBA00022679"/>
    </source>
</evidence>
<evidence type="ECO:0000313" key="5">
    <source>
        <dbReference type="EMBL" id="KIO13348.1"/>
    </source>
</evidence>
<dbReference type="PROSITE" id="PS50280">
    <property type="entry name" value="SET"/>
    <property type="match status" value="1"/>
</dbReference>
<dbReference type="InParanoid" id="A0A0C3JW70"/>
<feature type="domain" description="SET" evidence="4">
    <location>
        <begin position="27"/>
        <end position="282"/>
    </location>
</feature>
<accession>A0A0C3JW70</accession>
<evidence type="ECO:0000256" key="3">
    <source>
        <dbReference type="ARBA" id="ARBA00022691"/>
    </source>
</evidence>
<name>A0A0C3JW70_PISTI</name>
<evidence type="ECO:0000259" key="4">
    <source>
        <dbReference type="PROSITE" id="PS50280"/>
    </source>
</evidence>
<keyword evidence="2" id="KW-0808">Transferase</keyword>
<dbReference type="Proteomes" id="UP000054217">
    <property type="component" value="Unassembled WGS sequence"/>
</dbReference>
<dbReference type="OrthoDB" id="341421at2759"/>
<dbReference type="PANTHER" id="PTHR13271">
    <property type="entry name" value="UNCHARACTERIZED PUTATIVE METHYLTRANSFERASE"/>
    <property type="match status" value="1"/>
</dbReference>
<dbReference type="AlphaFoldDB" id="A0A0C3JW70"/>
<dbReference type="GO" id="GO:0016279">
    <property type="term" value="F:protein-lysine N-methyltransferase activity"/>
    <property type="evidence" value="ECO:0007669"/>
    <property type="project" value="InterPro"/>
</dbReference>
<keyword evidence="1" id="KW-0489">Methyltransferase</keyword>
<protein>
    <recommendedName>
        <fullName evidence="4">SET domain-containing protein</fullName>
    </recommendedName>
</protein>
<dbReference type="STRING" id="870435.A0A0C3JW70"/>
<keyword evidence="6" id="KW-1185">Reference proteome</keyword>
<reference evidence="5 6" key="1">
    <citation type="submission" date="2014-04" db="EMBL/GenBank/DDBJ databases">
        <authorList>
            <consortium name="DOE Joint Genome Institute"/>
            <person name="Kuo A."/>
            <person name="Kohler A."/>
            <person name="Costa M.D."/>
            <person name="Nagy L.G."/>
            <person name="Floudas D."/>
            <person name="Copeland A."/>
            <person name="Barry K.W."/>
            <person name="Cichocki N."/>
            <person name="Veneault-Fourrey C."/>
            <person name="LaButti K."/>
            <person name="Lindquist E.A."/>
            <person name="Lipzen A."/>
            <person name="Lundell T."/>
            <person name="Morin E."/>
            <person name="Murat C."/>
            <person name="Sun H."/>
            <person name="Tunlid A."/>
            <person name="Henrissat B."/>
            <person name="Grigoriev I.V."/>
            <person name="Hibbett D.S."/>
            <person name="Martin F."/>
            <person name="Nordberg H.P."/>
            <person name="Cantor M.N."/>
            <person name="Hua S.X."/>
        </authorList>
    </citation>
    <scope>NUCLEOTIDE SEQUENCE [LARGE SCALE GENOMIC DNA]</scope>
    <source>
        <strain evidence="5 6">Marx 270</strain>
    </source>
</reference>
<keyword evidence="3" id="KW-0949">S-adenosyl-L-methionine</keyword>
<evidence type="ECO:0000256" key="1">
    <source>
        <dbReference type="ARBA" id="ARBA00022603"/>
    </source>
</evidence>
<dbReference type="GO" id="GO:0032259">
    <property type="term" value="P:methylation"/>
    <property type="evidence" value="ECO:0007669"/>
    <property type="project" value="UniProtKB-KW"/>
</dbReference>
<reference evidence="6" key="2">
    <citation type="submission" date="2015-01" db="EMBL/GenBank/DDBJ databases">
        <title>Evolutionary Origins and Diversification of the Mycorrhizal Mutualists.</title>
        <authorList>
            <consortium name="DOE Joint Genome Institute"/>
            <consortium name="Mycorrhizal Genomics Consortium"/>
            <person name="Kohler A."/>
            <person name="Kuo A."/>
            <person name="Nagy L.G."/>
            <person name="Floudas D."/>
            <person name="Copeland A."/>
            <person name="Barry K.W."/>
            <person name="Cichocki N."/>
            <person name="Veneault-Fourrey C."/>
            <person name="LaButti K."/>
            <person name="Lindquist E.A."/>
            <person name="Lipzen A."/>
            <person name="Lundell T."/>
            <person name="Morin E."/>
            <person name="Murat C."/>
            <person name="Riley R."/>
            <person name="Ohm R."/>
            <person name="Sun H."/>
            <person name="Tunlid A."/>
            <person name="Henrissat B."/>
            <person name="Grigoriev I.V."/>
            <person name="Hibbett D.S."/>
            <person name="Martin F."/>
        </authorList>
    </citation>
    <scope>NUCLEOTIDE SEQUENCE [LARGE SCALE GENOMIC DNA]</scope>
    <source>
        <strain evidence="6">Marx 270</strain>
    </source>
</reference>
<dbReference type="PANTHER" id="PTHR13271:SF47">
    <property type="entry name" value="ACTIN-HISTIDINE N-METHYLTRANSFERASE"/>
    <property type="match status" value="1"/>
</dbReference>
<dbReference type="SUPFAM" id="SSF82199">
    <property type="entry name" value="SET domain"/>
    <property type="match status" value="1"/>
</dbReference>
<gene>
    <name evidence="5" type="ORF">M404DRAFT_992916</name>
</gene>
<dbReference type="InterPro" id="IPR044429">
    <property type="entry name" value="SETD4_SET"/>
</dbReference>
<sequence>MCENAPGDRWDNLMVWLKKQGAETTDLTVECRKTQSSGYGLFARRSCPPGSLLFSIPAKAMINVTTLRPHYPPKAVQALTGIQLVSMHLFLWRPKGDNEDSEDPLFGPYISTLPREFGSHPLTWVVQSKHQGTACQDDHLLRWLPPSVSSTLDRLHHRFTTDWSKVHSVMIQPLMSAKLRGPPAGVNDVRAVMDFLWAWLNVNTRCIYYRLKSSKSNPDNFTLCPILDFANHNSCTSNMRPGPTNADIWNSAPVPSIGEGLRFFACDHAKIQDDDEIMLTYGCHSNKTLFTEYGFVNGPHDVATPACGEVDVQDVVEESIYRDQSRSRAIKDLLVGEGHWGDCVLFSTPDSAQVSWPLIAALRLHHLMGTAIEIDNDIQLWRDVIAGRRELVSDDNEQSCRDSILHICDEVIGRAQRVLEMNIGQSLEQ</sequence>
<dbReference type="InterPro" id="IPR046341">
    <property type="entry name" value="SET_dom_sf"/>
</dbReference>
<feature type="non-terminal residue" evidence="5">
    <location>
        <position position="429"/>
    </location>
</feature>
<dbReference type="InterPro" id="IPR050600">
    <property type="entry name" value="SETD3_SETD6_MTase"/>
</dbReference>
<dbReference type="CDD" id="cd19177">
    <property type="entry name" value="SET_SETD4"/>
    <property type="match status" value="1"/>
</dbReference>